<evidence type="ECO:0000313" key="7">
    <source>
        <dbReference type="Proteomes" id="UP000728032"/>
    </source>
</evidence>
<keyword evidence="2" id="KW-0645">Protease</keyword>
<dbReference type="PANTHER" id="PTHR11010:SF117">
    <property type="entry name" value="SERINE PROTEASE 16"/>
    <property type="match status" value="1"/>
</dbReference>
<dbReference type="Gene3D" id="3.40.50.1820">
    <property type="entry name" value="alpha/beta hydrolase"/>
    <property type="match status" value="1"/>
</dbReference>
<dbReference type="OrthoDB" id="6424182at2759"/>
<accession>A0A7R9QPK8</accession>
<evidence type="ECO:0000313" key="6">
    <source>
        <dbReference type="EMBL" id="CAD7651905.1"/>
    </source>
</evidence>
<dbReference type="EMBL" id="OC919786">
    <property type="protein sequence ID" value="CAD7651905.1"/>
    <property type="molecule type" value="Genomic_DNA"/>
</dbReference>
<evidence type="ECO:0000256" key="2">
    <source>
        <dbReference type="ARBA" id="ARBA00022670"/>
    </source>
</evidence>
<dbReference type="InterPro" id="IPR042269">
    <property type="entry name" value="Ser_carbopepase_S28_SKS"/>
</dbReference>
<evidence type="ECO:0000256" key="4">
    <source>
        <dbReference type="ARBA" id="ARBA00022801"/>
    </source>
</evidence>
<evidence type="ECO:0000256" key="5">
    <source>
        <dbReference type="ARBA" id="ARBA00023180"/>
    </source>
</evidence>
<comment type="similarity">
    <text evidence="1">Belongs to the peptidase S28 family.</text>
</comment>
<dbReference type="InterPro" id="IPR008758">
    <property type="entry name" value="Peptidase_S28"/>
</dbReference>
<gene>
    <name evidence="6" type="ORF">ONB1V03_LOCUS8573</name>
</gene>
<dbReference type="Proteomes" id="UP000728032">
    <property type="component" value="Unassembled WGS sequence"/>
</dbReference>
<protein>
    <submittedName>
        <fullName evidence="6">Uncharacterized protein</fullName>
    </submittedName>
</protein>
<keyword evidence="5" id="KW-0325">Glycoprotein</keyword>
<sequence length="278" mass="31092">SSAPVLAEVDFKEYFGVVSDSLGTECSQNIRKASQELDELLTTPEGVKKVRQMFNLCDTFDGTDTLNVAYFIYDLLVSIASSVQYNMDIDGICRIMNNPSGGTPLQRYAKQHGYPGNKRDDCDDVQYTDLVKSLNHTSKGGIGMRQWTYQTCTEFGYFMSTNVKDCLFGHNIPVHYYTQQCIDVFGPQITAQTIQKAVDTTNTYYGGRQPNVTNVVFPNGSLDPWHALSVLHDLNNSSKAVVISGQAHCADMDYSDRETQSLKDAHNLITNELQEFLK</sequence>
<proteinExistence type="inferred from homology"/>
<organism evidence="6">
    <name type="scientific">Oppiella nova</name>
    <dbReference type="NCBI Taxonomy" id="334625"/>
    <lineage>
        <taxon>Eukaryota</taxon>
        <taxon>Metazoa</taxon>
        <taxon>Ecdysozoa</taxon>
        <taxon>Arthropoda</taxon>
        <taxon>Chelicerata</taxon>
        <taxon>Arachnida</taxon>
        <taxon>Acari</taxon>
        <taxon>Acariformes</taxon>
        <taxon>Sarcoptiformes</taxon>
        <taxon>Oribatida</taxon>
        <taxon>Brachypylina</taxon>
        <taxon>Oppioidea</taxon>
        <taxon>Oppiidae</taxon>
        <taxon>Oppiella</taxon>
    </lineage>
</organism>
<keyword evidence="7" id="KW-1185">Reference proteome</keyword>
<dbReference type="Gene3D" id="1.20.120.980">
    <property type="entry name" value="Serine carboxypeptidase S28, SKS domain"/>
    <property type="match status" value="1"/>
</dbReference>
<evidence type="ECO:0000256" key="3">
    <source>
        <dbReference type="ARBA" id="ARBA00022729"/>
    </source>
</evidence>
<dbReference type="Pfam" id="PF05577">
    <property type="entry name" value="Peptidase_S28"/>
    <property type="match status" value="1"/>
</dbReference>
<reference evidence="6" key="1">
    <citation type="submission" date="2020-11" db="EMBL/GenBank/DDBJ databases">
        <authorList>
            <person name="Tran Van P."/>
        </authorList>
    </citation>
    <scope>NUCLEOTIDE SEQUENCE</scope>
</reference>
<keyword evidence="3" id="KW-0732">Signal</keyword>
<dbReference type="PANTHER" id="PTHR11010">
    <property type="entry name" value="PROTEASE S28 PRO-X CARBOXYPEPTIDASE-RELATED"/>
    <property type="match status" value="1"/>
</dbReference>
<dbReference type="GO" id="GO:0008239">
    <property type="term" value="F:dipeptidyl-peptidase activity"/>
    <property type="evidence" value="ECO:0007669"/>
    <property type="project" value="TreeGrafter"/>
</dbReference>
<keyword evidence="4" id="KW-0378">Hydrolase</keyword>
<dbReference type="GO" id="GO:0070008">
    <property type="term" value="F:serine-type exopeptidase activity"/>
    <property type="evidence" value="ECO:0007669"/>
    <property type="project" value="InterPro"/>
</dbReference>
<name>A0A7R9QPK8_9ACAR</name>
<dbReference type="EMBL" id="CAJPVJ010004961">
    <property type="protein sequence ID" value="CAG2169089.1"/>
    <property type="molecule type" value="Genomic_DNA"/>
</dbReference>
<dbReference type="AlphaFoldDB" id="A0A7R9QPK8"/>
<feature type="non-terminal residue" evidence="6">
    <location>
        <position position="1"/>
    </location>
</feature>
<evidence type="ECO:0000256" key="1">
    <source>
        <dbReference type="ARBA" id="ARBA00011079"/>
    </source>
</evidence>
<dbReference type="InterPro" id="IPR029058">
    <property type="entry name" value="AB_hydrolase_fold"/>
</dbReference>
<dbReference type="GO" id="GO:0006508">
    <property type="term" value="P:proteolysis"/>
    <property type="evidence" value="ECO:0007669"/>
    <property type="project" value="UniProtKB-KW"/>
</dbReference>